<proteinExistence type="predicted"/>
<evidence type="ECO:0000313" key="1">
    <source>
        <dbReference type="EMBL" id="KAJ5082244.1"/>
    </source>
</evidence>
<dbReference type="GeneID" id="81362757"/>
<keyword evidence="2" id="KW-1185">Reference proteome</keyword>
<dbReference type="Proteomes" id="UP001149074">
    <property type="component" value="Unassembled WGS sequence"/>
</dbReference>
<name>A0A9W9JUC1_9EURO</name>
<reference evidence="1" key="2">
    <citation type="journal article" date="2023" name="IMA Fungus">
        <title>Comparative genomic study of the Penicillium genus elucidates a diverse pangenome and 15 lateral gene transfer events.</title>
        <authorList>
            <person name="Petersen C."/>
            <person name="Sorensen T."/>
            <person name="Nielsen M.R."/>
            <person name="Sondergaard T.E."/>
            <person name="Sorensen J.L."/>
            <person name="Fitzpatrick D.A."/>
            <person name="Frisvad J.C."/>
            <person name="Nielsen K.L."/>
        </authorList>
    </citation>
    <scope>NUCLEOTIDE SEQUENCE</scope>
    <source>
        <strain evidence="1">IBT 30761</strain>
    </source>
</reference>
<reference evidence="1" key="1">
    <citation type="submission" date="2022-11" db="EMBL/GenBank/DDBJ databases">
        <authorList>
            <person name="Petersen C."/>
        </authorList>
    </citation>
    <scope>NUCLEOTIDE SEQUENCE</scope>
    <source>
        <strain evidence="1">IBT 30761</strain>
    </source>
</reference>
<dbReference type="InterPro" id="IPR053187">
    <property type="entry name" value="Notoamide_regulator"/>
</dbReference>
<dbReference type="OrthoDB" id="2593732at2759"/>
<dbReference type="PANTHER" id="PTHR47256">
    <property type="entry name" value="ZN(II)2CYS6 TRANSCRIPTION FACTOR (EUROFUNG)-RELATED"/>
    <property type="match status" value="1"/>
</dbReference>
<dbReference type="PANTHER" id="PTHR47256:SF4">
    <property type="entry name" value="ZN(II)2CYS6 TRANSCRIPTION FACTOR (EUROFUNG)"/>
    <property type="match status" value="1"/>
</dbReference>
<comment type="caution">
    <text evidence="1">The sequence shown here is derived from an EMBL/GenBank/DDBJ whole genome shotgun (WGS) entry which is preliminary data.</text>
</comment>
<dbReference type="AlphaFoldDB" id="A0A9W9JUC1"/>
<dbReference type="RefSeq" id="XP_056468766.1">
    <property type="nucleotide sequence ID" value="XM_056623778.1"/>
</dbReference>
<organism evidence="1 2">
    <name type="scientific">Penicillium argentinense</name>
    <dbReference type="NCBI Taxonomy" id="1131581"/>
    <lineage>
        <taxon>Eukaryota</taxon>
        <taxon>Fungi</taxon>
        <taxon>Dikarya</taxon>
        <taxon>Ascomycota</taxon>
        <taxon>Pezizomycotina</taxon>
        <taxon>Eurotiomycetes</taxon>
        <taxon>Eurotiomycetidae</taxon>
        <taxon>Eurotiales</taxon>
        <taxon>Aspergillaceae</taxon>
        <taxon>Penicillium</taxon>
    </lineage>
</organism>
<protein>
    <submittedName>
        <fullName evidence="1">Uncharacterized protein</fullName>
    </submittedName>
</protein>
<dbReference type="EMBL" id="JAPQKI010000011">
    <property type="protein sequence ID" value="KAJ5082244.1"/>
    <property type="molecule type" value="Genomic_DNA"/>
</dbReference>
<gene>
    <name evidence="1" type="ORF">N7532_011287</name>
</gene>
<accession>A0A9W9JUC1</accession>
<sequence length="287" mass="33243">MGSPVSRLRNGDSTPRTVVAALHLRWSITHQRKHFFHHLVSLTERVEKNQLRVHPARCHAYDTLVACVGTYIYIYPTHVYRRSRPRVLKYHTIVQTIFGVLKDLHKNEDADIDPDWENETRGGCCVSNALETAHLLISELWSLNRKPPVNIQWVTVSMFTLLPYLEDEENHASIISLGYAAKALSHRWSLGKGMMRLFQVTAKQLDVTFPPETNALIDELEIKHWRAEERRHFSSQYPNFANSMKRGEVDEIELDKFLAKLDDMYFKEREASWEDSPPPPPTESPVS</sequence>
<evidence type="ECO:0000313" key="2">
    <source>
        <dbReference type="Proteomes" id="UP001149074"/>
    </source>
</evidence>